<dbReference type="HOGENOM" id="CLU_109932_0_0_1"/>
<evidence type="ECO:0000256" key="1">
    <source>
        <dbReference type="ARBA" id="ARBA00004123"/>
    </source>
</evidence>
<evidence type="ECO:0000313" key="7">
    <source>
        <dbReference type="Proteomes" id="UP000054279"/>
    </source>
</evidence>
<dbReference type="PANTHER" id="PTHR46481:SF10">
    <property type="entry name" value="ZINC FINGER BED DOMAIN-CONTAINING PROTEIN 39"/>
    <property type="match status" value="1"/>
</dbReference>
<evidence type="ECO:0000256" key="2">
    <source>
        <dbReference type="ARBA" id="ARBA00022723"/>
    </source>
</evidence>
<dbReference type="InterPro" id="IPR052035">
    <property type="entry name" value="ZnF_BED_domain_contain"/>
</dbReference>
<dbReference type="Proteomes" id="UP000054279">
    <property type="component" value="Unassembled WGS sequence"/>
</dbReference>
<evidence type="ECO:0000256" key="3">
    <source>
        <dbReference type="ARBA" id="ARBA00022771"/>
    </source>
</evidence>
<keyword evidence="4" id="KW-0862">Zinc</keyword>
<keyword evidence="2" id="KW-0479">Metal-binding</keyword>
<keyword evidence="3" id="KW-0863">Zinc-finger</keyword>
<name>A0A0C9TFA4_SPHS4</name>
<evidence type="ECO:0000256" key="4">
    <source>
        <dbReference type="ARBA" id="ARBA00022833"/>
    </source>
</evidence>
<gene>
    <name evidence="6" type="ORF">M422DRAFT_270772</name>
</gene>
<reference evidence="6 7" key="1">
    <citation type="submission" date="2014-06" db="EMBL/GenBank/DDBJ databases">
        <title>Evolutionary Origins and Diversification of the Mycorrhizal Mutualists.</title>
        <authorList>
            <consortium name="DOE Joint Genome Institute"/>
            <consortium name="Mycorrhizal Genomics Consortium"/>
            <person name="Kohler A."/>
            <person name="Kuo A."/>
            <person name="Nagy L.G."/>
            <person name="Floudas D."/>
            <person name="Copeland A."/>
            <person name="Barry K.W."/>
            <person name="Cichocki N."/>
            <person name="Veneault-Fourrey C."/>
            <person name="LaButti K."/>
            <person name="Lindquist E.A."/>
            <person name="Lipzen A."/>
            <person name="Lundell T."/>
            <person name="Morin E."/>
            <person name="Murat C."/>
            <person name="Riley R."/>
            <person name="Ohm R."/>
            <person name="Sun H."/>
            <person name="Tunlid A."/>
            <person name="Henrissat B."/>
            <person name="Grigoriev I.V."/>
            <person name="Hibbett D.S."/>
            <person name="Martin F."/>
        </authorList>
    </citation>
    <scope>NUCLEOTIDE SEQUENCE [LARGE SCALE GENOMIC DNA]</scope>
    <source>
        <strain evidence="6 7">SS14</strain>
    </source>
</reference>
<evidence type="ECO:0000256" key="5">
    <source>
        <dbReference type="ARBA" id="ARBA00023242"/>
    </source>
</evidence>
<accession>A0A0C9TFA4</accession>
<sequence length="208" mass="24173">MSRYHQQQSKMSSIVEFSLLSSGGKPTKKKPQYHSDSEECLMKDQLKERCFNKCFKTDENDEETVLSCIMMLPWILKGVNSQLSYEFICKRNPNSISKSVQWDDSTSILHTHVMNCIHGKQKAKPEPQTMIDYVSEHQYSDAQFQFLFGLWVSHHHQSFSIVSDSEFIEIVQMLYAAVKVPSQQTVTHDVKKIFTMTREKVKAYLFVS</sequence>
<comment type="subcellular location">
    <subcellularLocation>
        <location evidence="1">Nucleus</location>
    </subcellularLocation>
</comment>
<keyword evidence="7" id="KW-1185">Reference proteome</keyword>
<dbReference type="GO" id="GO:0008270">
    <property type="term" value="F:zinc ion binding"/>
    <property type="evidence" value="ECO:0007669"/>
    <property type="project" value="UniProtKB-KW"/>
</dbReference>
<dbReference type="GO" id="GO:0005634">
    <property type="term" value="C:nucleus"/>
    <property type="evidence" value="ECO:0007669"/>
    <property type="project" value="UniProtKB-SubCell"/>
</dbReference>
<keyword evidence="5" id="KW-0539">Nucleus</keyword>
<protein>
    <submittedName>
        <fullName evidence="6">Uncharacterized protein</fullName>
    </submittedName>
</protein>
<dbReference type="EMBL" id="KN837318">
    <property type="protein sequence ID" value="KIJ28003.1"/>
    <property type="molecule type" value="Genomic_DNA"/>
</dbReference>
<dbReference type="PANTHER" id="PTHR46481">
    <property type="entry name" value="ZINC FINGER BED DOMAIN-CONTAINING PROTEIN 4"/>
    <property type="match status" value="1"/>
</dbReference>
<dbReference type="AlphaFoldDB" id="A0A0C9TFA4"/>
<dbReference type="OrthoDB" id="2677917at2759"/>
<organism evidence="6 7">
    <name type="scientific">Sphaerobolus stellatus (strain SS14)</name>
    <dbReference type="NCBI Taxonomy" id="990650"/>
    <lineage>
        <taxon>Eukaryota</taxon>
        <taxon>Fungi</taxon>
        <taxon>Dikarya</taxon>
        <taxon>Basidiomycota</taxon>
        <taxon>Agaricomycotina</taxon>
        <taxon>Agaricomycetes</taxon>
        <taxon>Phallomycetidae</taxon>
        <taxon>Geastrales</taxon>
        <taxon>Sphaerobolaceae</taxon>
        <taxon>Sphaerobolus</taxon>
    </lineage>
</organism>
<evidence type="ECO:0000313" key="6">
    <source>
        <dbReference type="EMBL" id="KIJ28003.1"/>
    </source>
</evidence>
<proteinExistence type="predicted"/>